<evidence type="ECO:0000259" key="2">
    <source>
        <dbReference type="Pfam" id="PF13581"/>
    </source>
</evidence>
<dbReference type="InterPro" id="IPR050267">
    <property type="entry name" value="Anti-sigma-factor_SerPK"/>
</dbReference>
<evidence type="ECO:0000256" key="1">
    <source>
        <dbReference type="ARBA" id="ARBA00022527"/>
    </source>
</evidence>
<accession>A0ABR7SGR9</accession>
<keyword evidence="4" id="KW-1185">Reference proteome</keyword>
<organism evidence="3 4">
    <name type="scientific">Streptomyces polyasparticus</name>
    <dbReference type="NCBI Taxonomy" id="2767826"/>
    <lineage>
        <taxon>Bacteria</taxon>
        <taxon>Bacillati</taxon>
        <taxon>Actinomycetota</taxon>
        <taxon>Actinomycetes</taxon>
        <taxon>Kitasatosporales</taxon>
        <taxon>Streptomycetaceae</taxon>
        <taxon>Streptomyces</taxon>
    </lineage>
</organism>
<dbReference type="RefSeq" id="WP_187814360.1">
    <property type="nucleotide sequence ID" value="NZ_JACTVJ010000006.1"/>
</dbReference>
<protein>
    <submittedName>
        <fullName evidence="3">ATP-binding protein</fullName>
    </submittedName>
</protein>
<dbReference type="GO" id="GO:0005524">
    <property type="term" value="F:ATP binding"/>
    <property type="evidence" value="ECO:0007669"/>
    <property type="project" value="UniProtKB-KW"/>
</dbReference>
<dbReference type="SUPFAM" id="SSF55874">
    <property type="entry name" value="ATPase domain of HSP90 chaperone/DNA topoisomerase II/histidine kinase"/>
    <property type="match status" value="1"/>
</dbReference>
<dbReference type="Proteomes" id="UP000642284">
    <property type="component" value="Unassembled WGS sequence"/>
</dbReference>
<dbReference type="EMBL" id="JACTVJ010000006">
    <property type="protein sequence ID" value="MBC9713935.1"/>
    <property type="molecule type" value="Genomic_DNA"/>
</dbReference>
<dbReference type="Pfam" id="PF13581">
    <property type="entry name" value="HATPase_c_2"/>
    <property type="match status" value="1"/>
</dbReference>
<proteinExistence type="predicted"/>
<dbReference type="PANTHER" id="PTHR35526:SF3">
    <property type="entry name" value="ANTI-SIGMA-F FACTOR RSBW"/>
    <property type="match status" value="1"/>
</dbReference>
<dbReference type="Gene3D" id="3.30.565.10">
    <property type="entry name" value="Histidine kinase-like ATPase, C-terminal domain"/>
    <property type="match status" value="1"/>
</dbReference>
<keyword evidence="1" id="KW-0418">Kinase</keyword>
<dbReference type="PANTHER" id="PTHR35526">
    <property type="entry name" value="ANTI-SIGMA-F FACTOR RSBW-RELATED"/>
    <property type="match status" value="1"/>
</dbReference>
<comment type="caution">
    <text evidence="3">The sequence shown here is derived from an EMBL/GenBank/DDBJ whole genome shotgun (WGS) entry which is preliminary data.</text>
</comment>
<dbReference type="InterPro" id="IPR003594">
    <property type="entry name" value="HATPase_dom"/>
</dbReference>
<evidence type="ECO:0000313" key="4">
    <source>
        <dbReference type="Proteomes" id="UP000642284"/>
    </source>
</evidence>
<keyword evidence="1" id="KW-0808">Transferase</keyword>
<keyword evidence="3" id="KW-0547">Nucleotide-binding</keyword>
<gene>
    <name evidence="3" type="ORF">H9Y04_15305</name>
</gene>
<keyword evidence="3" id="KW-0067">ATP-binding</keyword>
<reference evidence="3 4" key="1">
    <citation type="submission" date="2020-08" db="EMBL/GenBank/DDBJ databases">
        <title>Genemic of Streptomyces polyaspartic.</title>
        <authorList>
            <person name="Liu W."/>
        </authorList>
    </citation>
    <scope>NUCLEOTIDE SEQUENCE [LARGE SCALE GENOMIC DNA]</scope>
    <source>
        <strain evidence="3 4">TRM66268-LWL</strain>
    </source>
</reference>
<dbReference type="CDD" id="cd16936">
    <property type="entry name" value="HATPase_RsbW-like"/>
    <property type="match status" value="1"/>
</dbReference>
<sequence>MTASQSAHLTLASVRSSVREARLFTAQTLSKWGLPDDSETHFATQLIVSELATNAVLHTCGLSPTFTVCLVLDEKSTLHVRVTDSHPDWPRHLPAAEQHDSGRGMAIVRTLTAERGGRLVVQSTDEGGKAVHVSYPCPEAAPRHLAE</sequence>
<dbReference type="InterPro" id="IPR036890">
    <property type="entry name" value="HATPase_C_sf"/>
</dbReference>
<name>A0ABR7SGR9_9ACTN</name>
<feature type="domain" description="Histidine kinase/HSP90-like ATPase" evidence="2">
    <location>
        <begin position="17"/>
        <end position="115"/>
    </location>
</feature>
<keyword evidence="1" id="KW-0723">Serine/threonine-protein kinase</keyword>
<evidence type="ECO:0000313" key="3">
    <source>
        <dbReference type="EMBL" id="MBC9713935.1"/>
    </source>
</evidence>